<comment type="caution">
    <text evidence="2">The sequence shown here is derived from an EMBL/GenBank/DDBJ whole genome shotgun (WGS) entry which is preliminary data.</text>
</comment>
<name>S8C0L2_9LAMI</name>
<reference evidence="2 3" key="1">
    <citation type="journal article" date="2013" name="BMC Genomics">
        <title>The miniature genome of a carnivorous plant Genlisea aurea contains a low number of genes and short non-coding sequences.</title>
        <authorList>
            <person name="Leushkin E.V."/>
            <person name="Sutormin R.A."/>
            <person name="Nabieva E.R."/>
            <person name="Penin A.A."/>
            <person name="Kondrashov A.S."/>
            <person name="Logacheva M.D."/>
        </authorList>
    </citation>
    <scope>NUCLEOTIDE SEQUENCE [LARGE SCALE GENOMIC DNA]</scope>
</reference>
<dbReference type="AlphaFoldDB" id="S8C0L2"/>
<evidence type="ECO:0000313" key="3">
    <source>
        <dbReference type="Proteomes" id="UP000015453"/>
    </source>
</evidence>
<gene>
    <name evidence="2" type="ORF">M569_16851</name>
</gene>
<dbReference type="EMBL" id="AUSU01009670">
    <property type="protein sequence ID" value="EPS57966.1"/>
    <property type="molecule type" value="Genomic_DNA"/>
</dbReference>
<sequence length="72" mass="7737">MGMDMDGGSDGGLEGPEGETSRDGPPRAKKSLRGHFALKSTCISRIGIQGACLRVFLHPIDFCESFHRALDC</sequence>
<protein>
    <submittedName>
        <fullName evidence="2">Uncharacterized protein</fullName>
    </submittedName>
</protein>
<dbReference type="Proteomes" id="UP000015453">
    <property type="component" value="Unassembled WGS sequence"/>
</dbReference>
<feature type="region of interest" description="Disordered" evidence="1">
    <location>
        <begin position="1"/>
        <end position="32"/>
    </location>
</feature>
<proteinExistence type="predicted"/>
<organism evidence="2 3">
    <name type="scientific">Genlisea aurea</name>
    <dbReference type="NCBI Taxonomy" id="192259"/>
    <lineage>
        <taxon>Eukaryota</taxon>
        <taxon>Viridiplantae</taxon>
        <taxon>Streptophyta</taxon>
        <taxon>Embryophyta</taxon>
        <taxon>Tracheophyta</taxon>
        <taxon>Spermatophyta</taxon>
        <taxon>Magnoliopsida</taxon>
        <taxon>eudicotyledons</taxon>
        <taxon>Gunneridae</taxon>
        <taxon>Pentapetalae</taxon>
        <taxon>asterids</taxon>
        <taxon>lamiids</taxon>
        <taxon>Lamiales</taxon>
        <taxon>Lentibulariaceae</taxon>
        <taxon>Genlisea</taxon>
    </lineage>
</organism>
<evidence type="ECO:0000313" key="2">
    <source>
        <dbReference type="EMBL" id="EPS57966.1"/>
    </source>
</evidence>
<keyword evidence="3" id="KW-1185">Reference proteome</keyword>
<accession>S8C0L2</accession>
<evidence type="ECO:0000256" key="1">
    <source>
        <dbReference type="SAM" id="MobiDB-lite"/>
    </source>
</evidence>